<proteinExistence type="predicted"/>
<protein>
    <submittedName>
        <fullName evidence="1">Uncharacterized protein</fullName>
    </submittedName>
</protein>
<dbReference type="KEGG" id="slim:SCL_2237"/>
<accession>A0A1B4XIA3</accession>
<sequence>MDEHDMTGYFTPAEIVAQLRDDRPRGKCRHEDKRAGLTTQIQQDIARLICTASDTNYFSYLITKRGELALVIGVRGDPQNRTVTLELIRHRRRIAYFSYSDPVLSIQDLRQRKSMTERTGANALRILSDEGSLTHLIAMRALLYEKLPAKGRALTLLAN</sequence>
<dbReference type="InParanoid" id="A0A1B4XIA3"/>
<evidence type="ECO:0000313" key="1">
    <source>
        <dbReference type="EMBL" id="BAV34526.1"/>
    </source>
</evidence>
<dbReference type="Proteomes" id="UP000243180">
    <property type="component" value="Chromosome"/>
</dbReference>
<keyword evidence="2" id="KW-1185">Reference proteome</keyword>
<reference evidence="1 2" key="1">
    <citation type="submission" date="2015-05" db="EMBL/GenBank/DDBJ databases">
        <title>Complete genome sequence of a sulfur-oxidizing gammaproteobacterium strain HA5.</title>
        <authorList>
            <person name="Miura A."/>
            <person name="Kojima H."/>
            <person name="Fukui M."/>
        </authorList>
    </citation>
    <scope>NUCLEOTIDE SEQUENCE [LARGE SCALE GENOMIC DNA]</scope>
    <source>
        <strain evidence="1 2">HA5</strain>
    </source>
</reference>
<gene>
    <name evidence="1" type="ORF">SCL_2237</name>
</gene>
<organism evidence="1 2">
    <name type="scientific">Sulfuricaulis limicola</name>
    <dbReference type="NCBI Taxonomy" id="1620215"/>
    <lineage>
        <taxon>Bacteria</taxon>
        <taxon>Pseudomonadati</taxon>
        <taxon>Pseudomonadota</taxon>
        <taxon>Gammaproteobacteria</taxon>
        <taxon>Acidiferrobacterales</taxon>
        <taxon>Acidiferrobacteraceae</taxon>
        <taxon>Sulfuricaulis</taxon>
    </lineage>
</organism>
<name>A0A1B4XIA3_9GAMM</name>
<dbReference type="AlphaFoldDB" id="A0A1B4XIA3"/>
<evidence type="ECO:0000313" key="2">
    <source>
        <dbReference type="Proteomes" id="UP000243180"/>
    </source>
</evidence>
<dbReference type="EMBL" id="AP014879">
    <property type="protein sequence ID" value="BAV34526.1"/>
    <property type="molecule type" value="Genomic_DNA"/>
</dbReference>